<dbReference type="PANTHER" id="PTHR47396">
    <property type="entry name" value="TYPE I RESTRICTION ENZYME ECOKI R PROTEIN"/>
    <property type="match status" value="1"/>
</dbReference>
<dbReference type="GO" id="GO:0004386">
    <property type="term" value="F:helicase activity"/>
    <property type="evidence" value="ECO:0007669"/>
    <property type="project" value="UniProtKB-KW"/>
</dbReference>
<gene>
    <name evidence="2" type="ordered locus">Ppha_2790</name>
</gene>
<dbReference type="InterPro" id="IPR050742">
    <property type="entry name" value="Helicase_Restrict-Modif_Enz"/>
</dbReference>
<dbReference type="SUPFAM" id="SSF52540">
    <property type="entry name" value="P-loop containing nucleoside triphosphate hydrolases"/>
    <property type="match status" value="1"/>
</dbReference>
<dbReference type="eggNOG" id="COG4096">
    <property type="taxonomic scope" value="Bacteria"/>
</dbReference>
<dbReference type="PANTHER" id="PTHR47396:SF1">
    <property type="entry name" value="ATP-DEPENDENT HELICASE IRC3-RELATED"/>
    <property type="match status" value="1"/>
</dbReference>
<dbReference type="Gene3D" id="3.40.50.300">
    <property type="entry name" value="P-loop containing nucleotide triphosphate hydrolases"/>
    <property type="match status" value="1"/>
</dbReference>
<dbReference type="GO" id="GO:0003677">
    <property type="term" value="F:DNA binding"/>
    <property type="evidence" value="ECO:0007669"/>
    <property type="project" value="InterPro"/>
</dbReference>
<keyword evidence="2" id="KW-0347">Helicase</keyword>
<dbReference type="InterPro" id="IPR027417">
    <property type="entry name" value="P-loop_NTPase"/>
</dbReference>
<reference evidence="2 3" key="1">
    <citation type="submission" date="2008-06" db="EMBL/GenBank/DDBJ databases">
        <title>Complete sequence of Pelodictyon phaeoclathratiforme BU-1.</title>
        <authorList>
            <consortium name="US DOE Joint Genome Institute"/>
            <person name="Lucas S."/>
            <person name="Copeland A."/>
            <person name="Lapidus A."/>
            <person name="Glavina del Rio T."/>
            <person name="Dalin E."/>
            <person name="Tice H."/>
            <person name="Bruce D."/>
            <person name="Goodwin L."/>
            <person name="Pitluck S."/>
            <person name="Schmutz J."/>
            <person name="Larimer F."/>
            <person name="Land M."/>
            <person name="Hauser L."/>
            <person name="Kyrpides N."/>
            <person name="Mikhailova N."/>
            <person name="Liu Z."/>
            <person name="Li T."/>
            <person name="Zhao F."/>
            <person name="Overmann J."/>
            <person name="Bryant D.A."/>
            <person name="Richardson P."/>
        </authorList>
    </citation>
    <scope>NUCLEOTIDE SEQUENCE [LARGE SCALE GENOMIC DNA]</scope>
    <source>
        <strain evidence="3">DSM 5477 / BU-1</strain>
    </source>
</reference>
<keyword evidence="2" id="KW-0547">Nucleotide-binding</keyword>
<name>B4SGK5_PELPB</name>
<dbReference type="GO" id="GO:0005829">
    <property type="term" value="C:cytosol"/>
    <property type="evidence" value="ECO:0007669"/>
    <property type="project" value="TreeGrafter"/>
</dbReference>
<sequence>MLAAIADGGKRILLTLATGTGKTFIAFQIVWKLFQSGWNLNRDGKRQPRILFLADRNIPASQAFNAFSPFPQDALVRIRPDEVRRNGRVPINGSIFFTIFQTFMTGPENSPCFGEYHRGGANNESNWRVDAFLPKSLSAD</sequence>
<accession>B4SGK5</accession>
<protein>
    <submittedName>
        <fullName evidence="2">DEAD/DEAH box helicase-like protein</fullName>
    </submittedName>
</protein>
<dbReference type="EMBL" id="CP001110">
    <property type="protein sequence ID" value="ACF44941.1"/>
    <property type="molecule type" value="Genomic_DNA"/>
</dbReference>
<dbReference type="HOGENOM" id="CLU_1833297_0_0_10"/>
<evidence type="ECO:0000259" key="1">
    <source>
        <dbReference type="Pfam" id="PF04851"/>
    </source>
</evidence>
<keyword evidence="2" id="KW-0378">Hydrolase</keyword>
<keyword evidence="2" id="KW-0067">ATP-binding</keyword>
<dbReference type="KEGG" id="pph:Ppha_2790"/>
<evidence type="ECO:0000313" key="3">
    <source>
        <dbReference type="Proteomes" id="UP000002724"/>
    </source>
</evidence>
<dbReference type="AlphaFoldDB" id="B4SGK5"/>
<organism evidence="2 3">
    <name type="scientific">Pelodictyon phaeoclathratiforme (strain DSM 5477 / BU-1)</name>
    <dbReference type="NCBI Taxonomy" id="324925"/>
    <lineage>
        <taxon>Bacteria</taxon>
        <taxon>Pseudomonadati</taxon>
        <taxon>Chlorobiota</taxon>
        <taxon>Chlorobiia</taxon>
        <taxon>Chlorobiales</taxon>
        <taxon>Chlorobiaceae</taxon>
        <taxon>Chlorobium/Pelodictyon group</taxon>
        <taxon>Pelodictyon</taxon>
    </lineage>
</organism>
<proteinExistence type="predicted"/>
<dbReference type="GO" id="GO:0016787">
    <property type="term" value="F:hydrolase activity"/>
    <property type="evidence" value="ECO:0007669"/>
    <property type="project" value="InterPro"/>
</dbReference>
<keyword evidence="3" id="KW-1185">Reference proteome</keyword>
<dbReference type="Proteomes" id="UP000002724">
    <property type="component" value="Chromosome"/>
</dbReference>
<dbReference type="Pfam" id="PF04851">
    <property type="entry name" value="ResIII"/>
    <property type="match status" value="1"/>
</dbReference>
<dbReference type="InterPro" id="IPR006935">
    <property type="entry name" value="Helicase/UvrB_N"/>
</dbReference>
<evidence type="ECO:0000313" key="2">
    <source>
        <dbReference type="EMBL" id="ACF44941.1"/>
    </source>
</evidence>
<dbReference type="STRING" id="324925.Ppha_2790"/>
<dbReference type="GO" id="GO:0005524">
    <property type="term" value="F:ATP binding"/>
    <property type="evidence" value="ECO:0007669"/>
    <property type="project" value="InterPro"/>
</dbReference>
<feature type="domain" description="Helicase/UvrB N-terminal" evidence="1">
    <location>
        <begin position="3"/>
        <end position="103"/>
    </location>
</feature>